<feature type="compositionally biased region" description="Basic and acidic residues" evidence="1">
    <location>
        <begin position="49"/>
        <end position="64"/>
    </location>
</feature>
<evidence type="ECO:0000256" key="1">
    <source>
        <dbReference type="SAM" id="MobiDB-lite"/>
    </source>
</evidence>
<comment type="caution">
    <text evidence="2">The sequence shown here is derived from an EMBL/GenBank/DDBJ whole genome shotgun (WGS) entry which is preliminary data.</text>
</comment>
<dbReference type="EMBL" id="JANPWB010000007">
    <property type="protein sequence ID" value="KAJ1173675.1"/>
    <property type="molecule type" value="Genomic_DNA"/>
</dbReference>
<keyword evidence="3" id="KW-1185">Reference proteome</keyword>
<feature type="compositionally biased region" description="Basic and acidic residues" evidence="1">
    <location>
        <begin position="19"/>
        <end position="31"/>
    </location>
</feature>
<organism evidence="2 3">
    <name type="scientific">Pleurodeles waltl</name>
    <name type="common">Iberian ribbed newt</name>
    <dbReference type="NCBI Taxonomy" id="8319"/>
    <lineage>
        <taxon>Eukaryota</taxon>
        <taxon>Metazoa</taxon>
        <taxon>Chordata</taxon>
        <taxon>Craniata</taxon>
        <taxon>Vertebrata</taxon>
        <taxon>Euteleostomi</taxon>
        <taxon>Amphibia</taxon>
        <taxon>Batrachia</taxon>
        <taxon>Caudata</taxon>
        <taxon>Salamandroidea</taxon>
        <taxon>Salamandridae</taxon>
        <taxon>Pleurodelinae</taxon>
        <taxon>Pleurodeles</taxon>
    </lineage>
</organism>
<sequence length="156" mass="16831">MCAFTTRKGTLKLAQNQRRTRDGEGTAKRNVEGRGEVIGDYIVYIERGSWDRKENEETREREEGGGGGGAGRARGQPPAGSVELPDAVTTGPFSAPDRHHCACAELGLPDAGETYIYTSDPTGCLREVSLGVMMNYFKSTPERLCRAASASLQDSS</sequence>
<protein>
    <submittedName>
        <fullName evidence="2">Uncharacterized protein</fullName>
    </submittedName>
</protein>
<name>A0AAV7TB66_PLEWA</name>
<accession>A0AAV7TB66</accession>
<feature type="region of interest" description="Disordered" evidence="1">
    <location>
        <begin position="49"/>
        <end position="91"/>
    </location>
</feature>
<reference evidence="2" key="1">
    <citation type="journal article" date="2022" name="bioRxiv">
        <title>Sequencing and chromosome-scale assembly of the giantPleurodeles waltlgenome.</title>
        <authorList>
            <person name="Brown T."/>
            <person name="Elewa A."/>
            <person name="Iarovenko S."/>
            <person name="Subramanian E."/>
            <person name="Araus A.J."/>
            <person name="Petzold A."/>
            <person name="Susuki M."/>
            <person name="Suzuki K.-i.T."/>
            <person name="Hayashi T."/>
            <person name="Toyoda A."/>
            <person name="Oliveira C."/>
            <person name="Osipova E."/>
            <person name="Leigh N.D."/>
            <person name="Simon A."/>
            <person name="Yun M.H."/>
        </authorList>
    </citation>
    <scope>NUCLEOTIDE SEQUENCE</scope>
    <source>
        <strain evidence="2">20211129_DDA</strain>
        <tissue evidence="2">Liver</tissue>
    </source>
</reference>
<proteinExistence type="predicted"/>
<dbReference type="Proteomes" id="UP001066276">
    <property type="component" value="Chromosome 4_1"/>
</dbReference>
<gene>
    <name evidence="2" type="ORF">NDU88_005501</name>
</gene>
<dbReference type="AlphaFoldDB" id="A0AAV7TB66"/>
<evidence type="ECO:0000313" key="3">
    <source>
        <dbReference type="Proteomes" id="UP001066276"/>
    </source>
</evidence>
<evidence type="ECO:0000313" key="2">
    <source>
        <dbReference type="EMBL" id="KAJ1173675.1"/>
    </source>
</evidence>
<feature type="region of interest" description="Disordered" evidence="1">
    <location>
        <begin position="1"/>
        <end position="31"/>
    </location>
</feature>